<dbReference type="RefSeq" id="WP_077476547.1">
    <property type="nucleotide sequence ID" value="NZ_MLAH01000047.1"/>
</dbReference>
<organism evidence="1 2">
    <name type="scientific">Rodentibacter ratti</name>
    <dbReference type="NCBI Taxonomy" id="1906745"/>
    <lineage>
        <taxon>Bacteria</taxon>
        <taxon>Pseudomonadati</taxon>
        <taxon>Pseudomonadota</taxon>
        <taxon>Gammaproteobacteria</taxon>
        <taxon>Pasteurellales</taxon>
        <taxon>Pasteurellaceae</taxon>
        <taxon>Rodentibacter</taxon>
    </lineage>
</organism>
<comment type="caution">
    <text evidence="1">The sequence shown here is derived from an EMBL/GenBank/DDBJ whole genome shotgun (WGS) entry which is preliminary data.</text>
</comment>
<dbReference type="InterPro" id="IPR020351">
    <property type="entry name" value="Phage_TAC_9"/>
</dbReference>
<accession>A0A1V3L4G6</accession>
<dbReference type="AlphaFoldDB" id="A0A1V3L4G6"/>
<proteinExistence type="predicted"/>
<evidence type="ECO:0000313" key="2">
    <source>
        <dbReference type="Proteomes" id="UP000189549"/>
    </source>
</evidence>
<dbReference type="Pfam" id="PF10876">
    <property type="entry name" value="Phage_TAC_9"/>
    <property type="match status" value="1"/>
</dbReference>
<dbReference type="Proteomes" id="UP000189549">
    <property type="component" value="Unassembled WGS sequence"/>
</dbReference>
<dbReference type="EMBL" id="MLAH01000047">
    <property type="protein sequence ID" value="OOF84428.1"/>
    <property type="molecule type" value="Genomic_DNA"/>
</dbReference>
<protein>
    <submittedName>
        <fullName evidence="1">Uncharacterized protein</fullName>
    </submittedName>
</protein>
<sequence length="139" mass="15244">MEQSKQFTLENITYTMTPANAAASWSALKEALKLVQHVDLSSLGKEKGNIGASMLMAILANLGDPSIKALEDIVLKHTSCEKDGQLYRLSERFDAHFNQHRGHLLSVLKEGLVYQFADFFIGGGGLLNAMLPTQTPIKP</sequence>
<reference evidence="1 2" key="1">
    <citation type="submission" date="2016-10" db="EMBL/GenBank/DDBJ databases">
        <title>Rodentibacter gen. nov. and new species.</title>
        <authorList>
            <person name="Christensen H."/>
        </authorList>
    </citation>
    <scope>NUCLEOTIDE SEQUENCE [LARGE SCALE GENOMIC DNA]</scope>
    <source>
        <strain evidence="1 2">Ppn157</strain>
    </source>
</reference>
<gene>
    <name evidence="1" type="ORF">BKG93_07810</name>
</gene>
<name>A0A1V3L4G6_9PAST</name>
<evidence type="ECO:0000313" key="1">
    <source>
        <dbReference type="EMBL" id="OOF84428.1"/>
    </source>
</evidence>